<dbReference type="AlphaFoldDB" id="A0A1F8F8F1"/>
<dbReference type="Gene3D" id="3.40.50.300">
    <property type="entry name" value="P-loop containing nucleotide triphosphate hydrolases"/>
    <property type="match status" value="1"/>
</dbReference>
<evidence type="ECO:0000256" key="1">
    <source>
        <dbReference type="ARBA" id="ARBA00005790"/>
    </source>
</evidence>
<evidence type="ECO:0000256" key="2">
    <source>
        <dbReference type="ARBA" id="ARBA00022679"/>
    </source>
</evidence>
<keyword evidence="4" id="KW-1133">Transmembrane helix</keyword>
<dbReference type="SUPFAM" id="SSF52540">
    <property type="entry name" value="P-loop containing nucleoside triphosphate hydrolases"/>
    <property type="match status" value="1"/>
</dbReference>
<evidence type="ECO:0000256" key="3">
    <source>
        <dbReference type="ARBA" id="ARBA00022777"/>
    </source>
</evidence>
<dbReference type="Pfam" id="PF00625">
    <property type="entry name" value="Guanylate_kin"/>
    <property type="match status" value="1"/>
</dbReference>
<dbReference type="InterPro" id="IPR027417">
    <property type="entry name" value="P-loop_NTPase"/>
</dbReference>
<dbReference type="PANTHER" id="PTHR23117">
    <property type="entry name" value="GUANYLATE KINASE-RELATED"/>
    <property type="match status" value="1"/>
</dbReference>
<feature type="domain" description="Guanylate kinase-like" evidence="5">
    <location>
        <begin position="34"/>
        <end position="216"/>
    </location>
</feature>
<sequence length="219" mass="25088">MDNSNLGVILFKLLVCFWMVVLVWWRVSGPKSKIKIITFTGPSEVGKTTIVGELLKRHPEWKMILSLTSRGLRESDLPGEYKCNIVKEEFFWRDRGGEFIWVVSAHGNMYGTFLSDIHEALNSKSLSLVQILPESVKQLCAYAPGKVLPIFLFPPDEEELRRRLAKKGESSEQIDRRIIDCKKWGDEALALDIPYRFVRNNGTVAEAVEQVENILKYNT</sequence>
<reference evidence="6 7" key="1">
    <citation type="journal article" date="2016" name="Nat. Commun.">
        <title>Thousands of microbial genomes shed light on interconnected biogeochemical processes in an aquifer system.</title>
        <authorList>
            <person name="Anantharaman K."/>
            <person name="Brown C.T."/>
            <person name="Hug L.A."/>
            <person name="Sharon I."/>
            <person name="Castelle C.J."/>
            <person name="Probst A.J."/>
            <person name="Thomas B.C."/>
            <person name="Singh A."/>
            <person name="Wilkins M.J."/>
            <person name="Karaoz U."/>
            <person name="Brodie E.L."/>
            <person name="Williams K.H."/>
            <person name="Hubbard S.S."/>
            <person name="Banfield J.F."/>
        </authorList>
    </citation>
    <scope>NUCLEOTIDE SEQUENCE [LARGE SCALE GENOMIC DNA]</scope>
</reference>
<dbReference type="InterPro" id="IPR008145">
    <property type="entry name" value="GK/Ca_channel_bsu"/>
</dbReference>
<evidence type="ECO:0000256" key="4">
    <source>
        <dbReference type="SAM" id="Phobius"/>
    </source>
</evidence>
<dbReference type="GO" id="GO:0004385">
    <property type="term" value="F:GMP kinase activity"/>
    <property type="evidence" value="ECO:0007669"/>
    <property type="project" value="TreeGrafter"/>
</dbReference>
<evidence type="ECO:0000313" key="6">
    <source>
        <dbReference type="EMBL" id="OGN09423.1"/>
    </source>
</evidence>
<evidence type="ECO:0000259" key="5">
    <source>
        <dbReference type="PROSITE" id="PS50052"/>
    </source>
</evidence>
<proteinExistence type="inferred from homology"/>
<dbReference type="PANTHER" id="PTHR23117:SF13">
    <property type="entry name" value="GUANYLATE KINASE"/>
    <property type="match status" value="1"/>
</dbReference>
<keyword evidence="4" id="KW-0812">Transmembrane</keyword>
<keyword evidence="3" id="KW-0418">Kinase</keyword>
<comment type="similarity">
    <text evidence="1">Belongs to the guanylate kinase family.</text>
</comment>
<dbReference type="EMBL" id="MGJP01000036">
    <property type="protein sequence ID" value="OGN09423.1"/>
    <property type="molecule type" value="Genomic_DNA"/>
</dbReference>
<dbReference type="PROSITE" id="PS50052">
    <property type="entry name" value="GUANYLATE_KINASE_2"/>
    <property type="match status" value="1"/>
</dbReference>
<protein>
    <recommendedName>
        <fullName evidence="5">Guanylate kinase-like domain-containing protein</fullName>
    </recommendedName>
</protein>
<comment type="caution">
    <text evidence="6">The sequence shown here is derived from an EMBL/GenBank/DDBJ whole genome shotgun (WGS) entry which is preliminary data.</text>
</comment>
<keyword evidence="4" id="KW-0472">Membrane</keyword>
<name>A0A1F8F8F1_9BACT</name>
<dbReference type="InterPro" id="IPR008144">
    <property type="entry name" value="Guanylate_kin-like_dom"/>
</dbReference>
<evidence type="ECO:0000313" key="7">
    <source>
        <dbReference type="Proteomes" id="UP000177167"/>
    </source>
</evidence>
<feature type="transmembrane region" description="Helical" evidence="4">
    <location>
        <begin position="6"/>
        <end position="25"/>
    </location>
</feature>
<dbReference type="Proteomes" id="UP000177167">
    <property type="component" value="Unassembled WGS sequence"/>
</dbReference>
<gene>
    <name evidence="6" type="ORF">A3J46_01305</name>
</gene>
<organism evidence="6 7">
    <name type="scientific">Candidatus Yanofskybacteria bacterium RIFCSPHIGHO2_02_FULL_41_11</name>
    <dbReference type="NCBI Taxonomy" id="1802675"/>
    <lineage>
        <taxon>Bacteria</taxon>
        <taxon>Candidatus Yanofskyibacteriota</taxon>
    </lineage>
</organism>
<dbReference type="GO" id="GO:0005829">
    <property type="term" value="C:cytosol"/>
    <property type="evidence" value="ECO:0007669"/>
    <property type="project" value="TreeGrafter"/>
</dbReference>
<dbReference type="SMART" id="SM00072">
    <property type="entry name" value="GuKc"/>
    <property type="match status" value="1"/>
</dbReference>
<accession>A0A1F8F8F1</accession>
<keyword evidence="2" id="KW-0808">Transferase</keyword>